<gene>
    <name evidence="5" type="primary">107365801</name>
</gene>
<dbReference type="OrthoDB" id="565904at2759"/>
<dbReference type="InterPro" id="IPR022271">
    <property type="entry name" value="Lipocalin_ApoD"/>
</dbReference>
<dbReference type="InterPro" id="IPR000566">
    <property type="entry name" value="Lipocln_cytosolic_FA-bd_dom"/>
</dbReference>
<keyword evidence="2" id="KW-0732">Signal</keyword>
<sequence>MKMIATLFIVFAIASSTLAQCPVPPTVPVSDVAKIAGRWYQIAGPTFSGTENQPKCVTADFTPKKDGNFNLTMNATDPDGSKNYGVGLVERTDNQNLLKLHTSPSTTSSSINVYLVDTDFDNYLAAYICLLDSSQSPVQTGVILSRANTMDAEKYAELTDLLINKAGVSTDYFIATNQNDCQY</sequence>
<dbReference type="PANTHER" id="PTHR10612">
    <property type="entry name" value="APOLIPOPROTEIN D"/>
    <property type="match status" value="1"/>
</dbReference>
<feature type="domain" description="Lipocalin/cytosolic fatty-acid binding" evidence="4">
    <location>
        <begin position="36"/>
        <end position="179"/>
    </location>
</feature>
<organism evidence="5 6">
    <name type="scientific">Tetranychus urticae</name>
    <name type="common">Two-spotted spider mite</name>
    <dbReference type="NCBI Taxonomy" id="32264"/>
    <lineage>
        <taxon>Eukaryota</taxon>
        <taxon>Metazoa</taxon>
        <taxon>Ecdysozoa</taxon>
        <taxon>Arthropoda</taxon>
        <taxon>Chelicerata</taxon>
        <taxon>Arachnida</taxon>
        <taxon>Acari</taxon>
        <taxon>Acariformes</taxon>
        <taxon>Trombidiformes</taxon>
        <taxon>Prostigmata</taxon>
        <taxon>Eleutherengona</taxon>
        <taxon>Raphignathae</taxon>
        <taxon>Tetranychoidea</taxon>
        <taxon>Tetranychidae</taxon>
        <taxon>Tetranychus</taxon>
    </lineage>
</organism>
<evidence type="ECO:0000313" key="6">
    <source>
        <dbReference type="Proteomes" id="UP000015104"/>
    </source>
</evidence>
<evidence type="ECO:0000256" key="2">
    <source>
        <dbReference type="PIRNR" id="PIRNR036893"/>
    </source>
</evidence>
<proteinExistence type="inferred from homology"/>
<dbReference type="Pfam" id="PF00061">
    <property type="entry name" value="Lipocalin"/>
    <property type="match status" value="1"/>
</dbReference>
<dbReference type="EMBL" id="CAEY01000288">
    <property type="status" value="NOT_ANNOTATED_CDS"/>
    <property type="molecule type" value="Genomic_DNA"/>
</dbReference>
<dbReference type="Gene3D" id="2.40.128.20">
    <property type="match status" value="1"/>
</dbReference>
<dbReference type="EnsemblMetazoa" id="tetur16g03450.1">
    <property type="protein sequence ID" value="tetur16g03450.1"/>
    <property type="gene ID" value="tetur16g03450"/>
</dbReference>
<dbReference type="PANTHER" id="PTHR10612:SF34">
    <property type="entry name" value="APOLIPOPROTEIN D"/>
    <property type="match status" value="1"/>
</dbReference>
<evidence type="ECO:0000256" key="1">
    <source>
        <dbReference type="ARBA" id="ARBA00006889"/>
    </source>
</evidence>
<dbReference type="InterPro" id="IPR022272">
    <property type="entry name" value="Lipocalin_CS"/>
</dbReference>
<evidence type="ECO:0000313" key="5">
    <source>
        <dbReference type="EnsemblMetazoa" id="tetur16g03450.1"/>
    </source>
</evidence>
<dbReference type="AlphaFoldDB" id="T1KP52"/>
<dbReference type="GO" id="GO:0006629">
    <property type="term" value="P:lipid metabolic process"/>
    <property type="evidence" value="ECO:0007669"/>
    <property type="project" value="TreeGrafter"/>
</dbReference>
<name>T1KP52_TETUR</name>
<feature type="chain" id="PRO_5013436164" description="Lipocalin/cytosolic fatty-acid binding domain-containing protein" evidence="2">
    <location>
        <begin position="20"/>
        <end position="183"/>
    </location>
</feature>
<evidence type="ECO:0000259" key="4">
    <source>
        <dbReference type="Pfam" id="PF00061"/>
    </source>
</evidence>
<dbReference type="HOGENOM" id="CLU_127873_0_0_1"/>
<dbReference type="KEGG" id="tut:107365801"/>
<dbReference type="eggNOG" id="ENOG502SZN5">
    <property type="taxonomic scope" value="Eukaryota"/>
</dbReference>
<dbReference type="GO" id="GO:0005737">
    <property type="term" value="C:cytoplasm"/>
    <property type="evidence" value="ECO:0007669"/>
    <property type="project" value="TreeGrafter"/>
</dbReference>
<dbReference type="GO" id="GO:0000302">
    <property type="term" value="P:response to reactive oxygen species"/>
    <property type="evidence" value="ECO:0007669"/>
    <property type="project" value="TreeGrafter"/>
</dbReference>
<accession>T1KP52</accession>
<dbReference type="PIRSF" id="PIRSF036893">
    <property type="entry name" value="Lipocalin_ApoD"/>
    <property type="match status" value="1"/>
</dbReference>
<evidence type="ECO:0000256" key="3">
    <source>
        <dbReference type="RuleBase" id="RU003695"/>
    </source>
</evidence>
<comment type="similarity">
    <text evidence="1 2 3">Belongs to the calycin superfamily. Lipocalin family.</text>
</comment>
<dbReference type="InterPro" id="IPR012674">
    <property type="entry name" value="Calycin"/>
</dbReference>
<keyword evidence="6" id="KW-1185">Reference proteome</keyword>
<protein>
    <recommendedName>
        <fullName evidence="4">Lipocalin/cytosolic fatty-acid binding domain-containing protein</fullName>
    </recommendedName>
</protein>
<reference evidence="5" key="2">
    <citation type="submission" date="2015-06" db="UniProtKB">
        <authorList>
            <consortium name="EnsemblMetazoa"/>
        </authorList>
    </citation>
    <scope>IDENTIFICATION</scope>
</reference>
<reference evidence="6" key="1">
    <citation type="submission" date="2011-08" db="EMBL/GenBank/DDBJ databases">
        <authorList>
            <person name="Rombauts S."/>
        </authorList>
    </citation>
    <scope>NUCLEOTIDE SEQUENCE</scope>
    <source>
        <strain evidence="6">London</strain>
    </source>
</reference>
<feature type="signal peptide" evidence="2">
    <location>
        <begin position="1"/>
        <end position="19"/>
    </location>
</feature>
<dbReference type="Proteomes" id="UP000015104">
    <property type="component" value="Unassembled WGS sequence"/>
</dbReference>
<dbReference type="PROSITE" id="PS00213">
    <property type="entry name" value="LIPOCALIN"/>
    <property type="match status" value="1"/>
</dbReference>
<dbReference type="SUPFAM" id="SSF50814">
    <property type="entry name" value="Lipocalins"/>
    <property type="match status" value="1"/>
</dbReference>